<evidence type="ECO:0000256" key="12">
    <source>
        <dbReference type="ARBA" id="ARBA00023128"/>
    </source>
</evidence>
<keyword evidence="12" id="KW-0496">Mitochondrion</keyword>
<evidence type="ECO:0000256" key="18">
    <source>
        <dbReference type="ARBA" id="ARBA00040718"/>
    </source>
</evidence>
<keyword evidence="6 24" id="KW-0547">Nucleotide-binding</keyword>
<evidence type="ECO:0000256" key="10">
    <source>
        <dbReference type="ARBA" id="ARBA00022989"/>
    </source>
</evidence>
<dbReference type="InterPro" id="IPR041569">
    <property type="entry name" value="AAA_lid_3"/>
</dbReference>
<keyword evidence="9" id="KW-1278">Translocase</keyword>
<dbReference type="Pfam" id="PF00004">
    <property type="entry name" value="AAA"/>
    <property type="match status" value="1"/>
</dbReference>
<dbReference type="Pfam" id="PF17862">
    <property type="entry name" value="AAA_lid_3"/>
    <property type="match status" value="1"/>
</dbReference>
<dbReference type="GO" id="GO:0005778">
    <property type="term" value="C:peroxisomal membrane"/>
    <property type="evidence" value="ECO:0007669"/>
    <property type="project" value="UniProtKB-SubCell"/>
</dbReference>
<dbReference type="InterPro" id="IPR003593">
    <property type="entry name" value="AAA+_ATPase"/>
</dbReference>
<evidence type="ECO:0000256" key="1">
    <source>
        <dbReference type="ARBA" id="ARBA00004549"/>
    </source>
</evidence>
<evidence type="ECO:0000256" key="8">
    <source>
        <dbReference type="ARBA" id="ARBA00022840"/>
    </source>
</evidence>
<evidence type="ECO:0000313" key="27">
    <source>
        <dbReference type="Ensembl" id="ENSBTAP00000088131.1"/>
    </source>
</evidence>
<dbReference type="Gene3D" id="1.10.8.60">
    <property type="match status" value="1"/>
</dbReference>
<keyword evidence="4" id="KW-0597">Phosphoprotein</keyword>
<keyword evidence="10" id="KW-1133">Transmembrane helix</keyword>
<keyword evidence="3" id="KW-1003">Cell membrane</keyword>
<feature type="region of interest" description="Disordered" evidence="25">
    <location>
        <begin position="92"/>
        <end position="113"/>
    </location>
</feature>
<evidence type="ECO:0000313" key="28">
    <source>
        <dbReference type="Proteomes" id="UP000009136"/>
    </source>
</evidence>
<evidence type="ECO:0000256" key="14">
    <source>
        <dbReference type="ARBA" id="ARBA00023140"/>
    </source>
</evidence>
<dbReference type="InterPro" id="IPR051701">
    <property type="entry name" value="Mito_OM_Translocase_MSP1"/>
</dbReference>
<evidence type="ECO:0000256" key="16">
    <source>
        <dbReference type="ARBA" id="ARBA00037805"/>
    </source>
</evidence>
<dbReference type="GO" id="GO:0051967">
    <property type="term" value="P:negative regulation of synaptic transmission, glutamatergic"/>
    <property type="evidence" value="ECO:0007669"/>
    <property type="project" value="Ensembl"/>
</dbReference>
<keyword evidence="5" id="KW-0812">Transmembrane</keyword>
<comment type="catalytic activity">
    <reaction evidence="19">
        <text>[protein]-with a C-terminal TM segment(out) + ATP + H2O = [protein]-with a C-terminal TM segment(in) + ADP + phosphate + H(+)</text>
        <dbReference type="Rhea" id="RHEA:66168"/>
        <dbReference type="Rhea" id="RHEA-COMP:16963"/>
        <dbReference type="ChEBI" id="CHEBI:15377"/>
        <dbReference type="ChEBI" id="CHEBI:15378"/>
        <dbReference type="ChEBI" id="CHEBI:30616"/>
        <dbReference type="ChEBI" id="CHEBI:43474"/>
        <dbReference type="ChEBI" id="CHEBI:90782"/>
        <dbReference type="ChEBI" id="CHEBI:456216"/>
    </reaction>
</comment>
<keyword evidence="28" id="KW-1185">Reference proteome</keyword>
<comment type="subunit">
    <text evidence="21">Interacts with GRIA2 and GRIP1 in an ATP-dependent manner. ATAD1-catalyzed ATP hydrolysis disrupts not only its binding to GRIA2 and GRIP1, but also interaction between GRIP1 and GRIA2, leading to AMPAR complex disassembly.</text>
</comment>
<dbReference type="GO" id="GO:0002092">
    <property type="term" value="P:positive regulation of receptor internalization"/>
    <property type="evidence" value="ECO:0007669"/>
    <property type="project" value="Ensembl"/>
</dbReference>
<dbReference type="PANTHER" id="PTHR45644:SF2">
    <property type="entry name" value="OUTER MITOCHONDRIAL TRANSMEMBRANE HELIX TRANSLOCASE"/>
    <property type="match status" value="1"/>
</dbReference>
<evidence type="ECO:0000256" key="2">
    <source>
        <dbReference type="ARBA" id="ARBA00004572"/>
    </source>
</evidence>
<dbReference type="FunFam" id="3.40.50.300:FF:000538">
    <property type="entry name" value="ATPase family AAA domain-containing protein 1"/>
    <property type="match status" value="1"/>
</dbReference>
<accession>A0AAA9SRY0</accession>
<keyword evidence="13" id="KW-0472">Membrane</keyword>
<comment type="similarity">
    <text evidence="17">Belongs to the AAA ATPase family. MSP1 subfamily.</text>
</comment>
<keyword evidence="14" id="KW-0576">Peroxisome</keyword>
<dbReference type="GO" id="GO:0016887">
    <property type="term" value="F:ATP hydrolysis activity"/>
    <property type="evidence" value="ECO:0007669"/>
    <property type="project" value="Ensembl"/>
</dbReference>
<dbReference type="GO" id="GO:0045211">
    <property type="term" value="C:postsynaptic membrane"/>
    <property type="evidence" value="ECO:0007669"/>
    <property type="project" value="UniProtKB-SubCell"/>
</dbReference>
<dbReference type="SUPFAM" id="SSF52540">
    <property type="entry name" value="P-loop containing nucleoside triphosphate hydrolases"/>
    <property type="match status" value="1"/>
</dbReference>
<dbReference type="GO" id="GO:0007612">
    <property type="term" value="P:learning"/>
    <property type="evidence" value="ECO:0007669"/>
    <property type="project" value="Ensembl"/>
</dbReference>
<keyword evidence="15" id="KW-0628">Postsynaptic cell membrane</keyword>
<evidence type="ECO:0000256" key="21">
    <source>
        <dbReference type="ARBA" id="ARBA00064967"/>
    </source>
</evidence>
<gene>
    <name evidence="27" type="primary">ATAD1</name>
</gene>
<proteinExistence type="inferred from homology"/>
<reference evidence="27" key="1">
    <citation type="submission" date="2018-03" db="EMBL/GenBank/DDBJ databases">
        <title>ARS-UCD1.2.</title>
        <authorList>
            <person name="Rosen B.D."/>
            <person name="Bickhart D.M."/>
            <person name="Koren S."/>
            <person name="Schnabel R.D."/>
            <person name="Hall R."/>
            <person name="Zimin A."/>
            <person name="Dreischer C."/>
            <person name="Schultheiss S."/>
            <person name="Schroeder S.G."/>
            <person name="Elsik C.G."/>
            <person name="Couldrey C."/>
            <person name="Liu G.E."/>
            <person name="Van Tassell C.P."/>
            <person name="Phillippy A.M."/>
            <person name="Smith T.P.L."/>
            <person name="Medrano J.F."/>
        </authorList>
    </citation>
    <scope>NUCLEOTIDE SEQUENCE [LARGE SCALE GENOMIC DNA]</scope>
    <source>
        <strain evidence="27">Hereford</strain>
    </source>
</reference>
<evidence type="ECO:0000256" key="9">
    <source>
        <dbReference type="ARBA" id="ARBA00022967"/>
    </source>
</evidence>
<dbReference type="InterPro" id="IPR003960">
    <property type="entry name" value="ATPase_AAA_CS"/>
</dbReference>
<evidence type="ECO:0000256" key="24">
    <source>
        <dbReference type="RuleBase" id="RU003651"/>
    </source>
</evidence>
<evidence type="ECO:0000256" key="19">
    <source>
        <dbReference type="ARBA" id="ARBA00048588"/>
    </source>
</evidence>
<evidence type="ECO:0000256" key="6">
    <source>
        <dbReference type="ARBA" id="ARBA00022741"/>
    </source>
</evidence>
<dbReference type="InterPro" id="IPR027417">
    <property type="entry name" value="P-loop_NTPase"/>
</dbReference>
<dbReference type="GO" id="GO:0007613">
    <property type="term" value="P:memory"/>
    <property type="evidence" value="ECO:0007669"/>
    <property type="project" value="Ensembl"/>
</dbReference>
<dbReference type="Ensembl" id="ENSBTAT00000087625.1">
    <property type="protein sequence ID" value="ENSBTAP00000088131.1"/>
    <property type="gene ID" value="ENSBTAG00000000806.8"/>
</dbReference>
<comment type="subcellular location">
    <subcellularLocation>
        <location evidence="2">Mitochondrion outer membrane</location>
        <topology evidence="2">Single-pass membrane protein</topology>
    </subcellularLocation>
    <subcellularLocation>
        <location evidence="1">Peroxisome membrane</location>
        <topology evidence="1">Single-pass membrane protein</topology>
    </subcellularLocation>
    <subcellularLocation>
        <location evidence="16">Postsynaptic cell membrane</location>
        <topology evidence="16">Single-pass membrane protein</topology>
    </subcellularLocation>
</comment>
<evidence type="ECO:0000256" key="25">
    <source>
        <dbReference type="SAM" id="MobiDB-lite"/>
    </source>
</evidence>
<evidence type="ECO:0000256" key="20">
    <source>
        <dbReference type="ARBA" id="ARBA00054008"/>
    </source>
</evidence>
<keyword evidence="8 24" id="KW-0067">ATP-binding</keyword>
<dbReference type="SMART" id="SM00382">
    <property type="entry name" value="AAA"/>
    <property type="match status" value="1"/>
</dbReference>
<sequence>MVHAETFSRPLSRNEVVGLIFRLTIFGAVTYFTIKWMVDAIDPTRKQKVEAQKQHQGLFQGVSSSHQMAKVLEFQLQHHSFRRNPRTDLLQNGLVGSPCSPRDSQESSPTPQAEKLMKQIGVKNVKLSEYEMSIAAHLVDPLNMHVTWSDIAGLDDVITDLKDTVILPIKKKHLFENSRLLQPPKGVLLYGPPGCGKTLIAKATAKEAGCRFINLQPSTLTDKWYGESQKLAAAVFSLAIKLQPSIIFIDEIDSFLRNRSSSDHEATAMMKAQFMSLWDGLDTDHSCQVIVMGATNRPQDLDSAIMRRMPTRFHINQPALKQREAILKLILKNENVDRHVDLLEVAQETDGFSGSDLKEMCRDAALLCVREYVNSTSEESHDEDEIRPVQQQDLHRAIEKMKKSKDAAFQNVLTHVCLD</sequence>
<dbReference type="GeneTree" id="ENSGT00550000074823"/>
<dbReference type="GO" id="GO:0140570">
    <property type="term" value="P:extraction of mislocalized protein from mitochondrial outer membrane"/>
    <property type="evidence" value="ECO:0007669"/>
    <property type="project" value="Ensembl"/>
</dbReference>
<evidence type="ECO:0000256" key="23">
    <source>
        <dbReference type="ARBA" id="ARBA00078549"/>
    </source>
</evidence>
<evidence type="ECO:0000256" key="15">
    <source>
        <dbReference type="ARBA" id="ARBA00023257"/>
    </source>
</evidence>
<dbReference type="Gene3D" id="3.40.50.300">
    <property type="entry name" value="P-loop containing nucleotide triphosphate hydrolases"/>
    <property type="match status" value="1"/>
</dbReference>
<dbReference type="GO" id="GO:0005741">
    <property type="term" value="C:mitochondrial outer membrane"/>
    <property type="evidence" value="ECO:0007669"/>
    <property type="project" value="UniProtKB-SubCell"/>
</dbReference>
<dbReference type="PROSITE" id="PS00674">
    <property type="entry name" value="AAA"/>
    <property type="match status" value="1"/>
</dbReference>
<dbReference type="FunFam" id="1.10.8.60:FF:000044">
    <property type="entry name" value="ATPase family AAA domain-containing protein 1"/>
    <property type="match status" value="1"/>
</dbReference>
<protein>
    <recommendedName>
        <fullName evidence="18">Outer mitochondrial transmembrane helix translocase</fullName>
    </recommendedName>
    <alternativeName>
        <fullName evidence="22">ATPase family AAA domain-containing protein 1</fullName>
    </alternativeName>
    <alternativeName>
        <fullName evidence="23">Thorase</fullName>
    </alternativeName>
</protein>
<evidence type="ECO:0000259" key="26">
    <source>
        <dbReference type="SMART" id="SM00382"/>
    </source>
</evidence>
<comment type="function">
    <text evidence="20">Outer mitochondrial translocase required to remove mislocalized tail-anchored transmembrane proteins on mitochondria. Specifically recognizes and binds tail-anchored transmembrane proteins: acts as a dislocase that mediates the ATP-dependent extraction of mistargeted tail-anchored transmembrane proteins from the mitochondrion outer membrane. Also plays a critical role in regulating the surface expression of AMPA receptors (AMPAR), thereby regulating synaptic plasticity and learning and memory. Required for NMDA-stimulated AMPAR internalization and inhibition of GRIA1 and GRIA2 recycling back to the plasma membrane; these activities are ATPase-dependent.</text>
</comment>
<dbReference type="CDD" id="cd19520">
    <property type="entry name" value="RecA-like_ATAD1"/>
    <property type="match status" value="1"/>
</dbReference>
<evidence type="ECO:0000256" key="3">
    <source>
        <dbReference type="ARBA" id="ARBA00022475"/>
    </source>
</evidence>
<evidence type="ECO:0000256" key="17">
    <source>
        <dbReference type="ARBA" id="ARBA00038383"/>
    </source>
</evidence>
<reference evidence="27" key="2">
    <citation type="submission" date="2025-08" db="UniProtKB">
        <authorList>
            <consortium name="Ensembl"/>
        </authorList>
    </citation>
    <scope>IDENTIFICATION</scope>
    <source>
        <strain evidence="27">Hereford</strain>
    </source>
</reference>
<evidence type="ECO:0000256" key="7">
    <source>
        <dbReference type="ARBA" id="ARBA00022787"/>
    </source>
</evidence>
<keyword evidence="7" id="KW-1000">Mitochondrion outer membrane</keyword>
<organism evidence="27 28">
    <name type="scientific">Bos taurus</name>
    <name type="common">Bovine</name>
    <dbReference type="NCBI Taxonomy" id="9913"/>
    <lineage>
        <taxon>Eukaryota</taxon>
        <taxon>Metazoa</taxon>
        <taxon>Chordata</taxon>
        <taxon>Craniata</taxon>
        <taxon>Vertebrata</taxon>
        <taxon>Euteleostomi</taxon>
        <taxon>Mammalia</taxon>
        <taxon>Eutheria</taxon>
        <taxon>Laurasiatheria</taxon>
        <taxon>Artiodactyla</taxon>
        <taxon>Ruminantia</taxon>
        <taxon>Pecora</taxon>
        <taxon>Bovidae</taxon>
        <taxon>Bovinae</taxon>
        <taxon>Bos</taxon>
    </lineage>
</organism>
<dbReference type="PANTHER" id="PTHR45644">
    <property type="entry name" value="AAA ATPASE, PUTATIVE (AFU_ORTHOLOGUE AFUA_2G12920)-RELATED-RELATED"/>
    <property type="match status" value="1"/>
</dbReference>
<name>A0AAA9SRY0_BOVIN</name>
<feature type="domain" description="AAA+ ATPase" evidence="26">
    <location>
        <begin position="183"/>
        <end position="319"/>
    </location>
</feature>
<dbReference type="GO" id="GO:0005524">
    <property type="term" value="F:ATP binding"/>
    <property type="evidence" value="ECO:0007669"/>
    <property type="project" value="UniProtKB-KW"/>
</dbReference>
<dbReference type="GO" id="GO:0099149">
    <property type="term" value="P:regulation of postsynaptic neurotransmitter receptor internalization"/>
    <property type="evidence" value="ECO:0007669"/>
    <property type="project" value="Ensembl"/>
</dbReference>
<evidence type="ECO:0000256" key="22">
    <source>
        <dbReference type="ARBA" id="ARBA00077420"/>
    </source>
</evidence>
<dbReference type="InterPro" id="IPR003959">
    <property type="entry name" value="ATPase_AAA_core"/>
</dbReference>
<keyword evidence="11" id="KW-0770">Synapse</keyword>
<dbReference type="AlphaFoldDB" id="A0AAA9SRY0"/>
<dbReference type="Proteomes" id="UP000009136">
    <property type="component" value="Chromosome 26"/>
</dbReference>
<evidence type="ECO:0000256" key="11">
    <source>
        <dbReference type="ARBA" id="ARBA00023018"/>
    </source>
</evidence>
<reference evidence="27" key="3">
    <citation type="submission" date="2025-09" db="UniProtKB">
        <authorList>
            <consortium name="Ensembl"/>
        </authorList>
    </citation>
    <scope>IDENTIFICATION</scope>
    <source>
        <strain evidence="27">Hereford</strain>
    </source>
</reference>
<evidence type="ECO:0000256" key="13">
    <source>
        <dbReference type="ARBA" id="ARBA00023136"/>
    </source>
</evidence>
<evidence type="ECO:0000256" key="5">
    <source>
        <dbReference type="ARBA" id="ARBA00022692"/>
    </source>
</evidence>
<dbReference type="GO" id="GO:0098978">
    <property type="term" value="C:glutamatergic synapse"/>
    <property type="evidence" value="ECO:0007669"/>
    <property type="project" value="Ensembl"/>
</dbReference>
<evidence type="ECO:0000256" key="4">
    <source>
        <dbReference type="ARBA" id="ARBA00022553"/>
    </source>
</evidence>